<keyword evidence="2" id="KW-0479">Metal-binding</keyword>
<evidence type="ECO:0000256" key="9">
    <source>
        <dbReference type="PROSITE-ProRule" id="PRU00175"/>
    </source>
</evidence>
<protein>
    <submittedName>
        <fullName evidence="14">Zinc finger, PHD-type</fullName>
    </submittedName>
</protein>
<evidence type="ECO:0000256" key="3">
    <source>
        <dbReference type="ARBA" id="ARBA00022737"/>
    </source>
</evidence>
<evidence type="ECO:0000259" key="13">
    <source>
        <dbReference type="PROSITE" id="PS51292"/>
    </source>
</evidence>
<evidence type="ECO:0000256" key="6">
    <source>
        <dbReference type="ARBA" id="ARBA00023015"/>
    </source>
</evidence>
<evidence type="ECO:0000256" key="7">
    <source>
        <dbReference type="ARBA" id="ARBA00023163"/>
    </source>
</evidence>
<dbReference type="FunFam" id="3.30.40.10:FF:000238">
    <property type="entry name" value="PHD finger family protein"/>
    <property type="match status" value="1"/>
</dbReference>
<evidence type="ECO:0000256" key="2">
    <source>
        <dbReference type="ARBA" id="ARBA00022723"/>
    </source>
</evidence>
<dbReference type="SMART" id="SM00249">
    <property type="entry name" value="PHD"/>
    <property type="match status" value="3"/>
</dbReference>
<accession>A0A443N5G0</accession>
<dbReference type="PROSITE" id="PS50016">
    <property type="entry name" value="ZF_PHD_2"/>
    <property type="match status" value="2"/>
</dbReference>
<dbReference type="InterPro" id="IPR001841">
    <property type="entry name" value="Znf_RING"/>
</dbReference>
<dbReference type="GO" id="GO:0005634">
    <property type="term" value="C:nucleus"/>
    <property type="evidence" value="ECO:0007669"/>
    <property type="project" value="UniProtKB-SubCell"/>
</dbReference>
<dbReference type="OrthoDB" id="1903104at2759"/>
<name>A0A443N5G0_9MAGN</name>
<comment type="subcellular location">
    <subcellularLocation>
        <location evidence="1">Nucleus</location>
    </subcellularLocation>
</comment>
<dbReference type="GO" id="GO:0006310">
    <property type="term" value="P:DNA recombination"/>
    <property type="evidence" value="ECO:0007669"/>
    <property type="project" value="InterPro"/>
</dbReference>
<dbReference type="InterPro" id="IPR019787">
    <property type="entry name" value="Znf_PHD-finger"/>
</dbReference>
<dbReference type="Pfam" id="PF00628">
    <property type="entry name" value="PHD"/>
    <property type="match status" value="1"/>
</dbReference>
<dbReference type="Gene3D" id="3.30.40.10">
    <property type="entry name" value="Zinc/RING finger domain, C3HC4 (zinc finger)"/>
    <property type="match status" value="3"/>
</dbReference>
<reference evidence="14 15" key="1">
    <citation type="journal article" date="2019" name="Nat. Plants">
        <title>Stout camphor tree genome fills gaps in understanding of flowering plant genome evolution.</title>
        <authorList>
            <person name="Chaw S.M."/>
            <person name="Liu Y.C."/>
            <person name="Wu Y.W."/>
            <person name="Wang H.Y."/>
            <person name="Lin C.I."/>
            <person name="Wu C.S."/>
            <person name="Ke H.M."/>
            <person name="Chang L.Y."/>
            <person name="Hsu C.Y."/>
            <person name="Yang H.T."/>
            <person name="Sudianto E."/>
            <person name="Hsu M.H."/>
            <person name="Wu K.P."/>
            <person name="Wang L.N."/>
            <person name="Leebens-Mack J.H."/>
            <person name="Tsai I.J."/>
        </authorList>
    </citation>
    <scope>NUCLEOTIDE SEQUENCE [LARGE SCALE GENOMIC DNA]</scope>
    <source>
        <strain evidence="15">cv. Chaw 1501</strain>
        <tissue evidence="14">Young leaves</tissue>
    </source>
</reference>
<keyword evidence="15" id="KW-1185">Reference proteome</keyword>
<dbReference type="PANTHER" id="PTHR45888">
    <property type="entry name" value="HL01030P-RELATED"/>
    <property type="match status" value="1"/>
</dbReference>
<dbReference type="InterPro" id="IPR001965">
    <property type="entry name" value="Znf_PHD"/>
</dbReference>
<keyword evidence="4 9" id="KW-0863">Zinc-finger</keyword>
<dbReference type="GO" id="GO:0006281">
    <property type="term" value="P:DNA repair"/>
    <property type="evidence" value="ECO:0007669"/>
    <property type="project" value="InterPro"/>
</dbReference>
<organism evidence="14 15">
    <name type="scientific">Cinnamomum micranthum f. kanehirae</name>
    <dbReference type="NCBI Taxonomy" id="337451"/>
    <lineage>
        <taxon>Eukaryota</taxon>
        <taxon>Viridiplantae</taxon>
        <taxon>Streptophyta</taxon>
        <taxon>Embryophyta</taxon>
        <taxon>Tracheophyta</taxon>
        <taxon>Spermatophyta</taxon>
        <taxon>Magnoliopsida</taxon>
        <taxon>Magnoliidae</taxon>
        <taxon>Laurales</taxon>
        <taxon>Lauraceae</taxon>
        <taxon>Cinnamomum</taxon>
    </lineage>
</organism>
<evidence type="ECO:0000313" key="14">
    <source>
        <dbReference type="EMBL" id="RWR73758.1"/>
    </source>
</evidence>
<dbReference type="InterPro" id="IPR013083">
    <property type="entry name" value="Znf_RING/FYVE/PHD"/>
</dbReference>
<evidence type="ECO:0000313" key="15">
    <source>
        <dbReference type="Proteomes" id="UP000283530"/>
    </source>
</evidence>
<comment type="caution">
    <text evidence="14">The sequence shown here is derived from an EMBL/GenBank/DDBJ whole genome shotgun (WGS) entry which is preliminary data.</text>
</comment>
<dbReference type="PROSITE" id="PS50089">
    <property type="entry name" value="ZF_RING_2"/>
    <property type="match status" value="1"/>
</dbReference>
<dbReference type="PROSITE" id="PS51292">
    <property type="entry name" value="ZF_RING_CH"/>
    <property type="match status" value="1"/>
</dbReference>
<dbReference type="InterPro" id="IPR019786">
    <property type="entry name" value="Zinc_finger_PHD-type_CS"/>
</dbReference>
<dbReference type="AlphaFoldDB" id="A0A443N5G0"/>
<dbReference type="FunFam" id="3.30.40.10:FF:000638">
    <property type="entry name" value="PHD finger family protein"/>
    <property type="match status" value="1"/>
</dbReference>
<keyword evidence="8" id="KW-0539">Nucleus</keyword>
<proteinExistence type="predicted"/>
<keyword evidence="7" id="KW-0804">Transcription</keyword>
<dbReference type="InterPro" id="IPR011011">
    <property type="entry name" value="Znf_FYVE_PHD"/>
</dbReference>
<dbReference type="EMBL" id="QPKB01000001">
    <property type="protein sequence ID" value="RWR73758.1"/>
    <property type="molecule type" value="Genomic_DNA"/>
</dbReference>
<dbReference type="GO" id="GO:0008270">
    <property type="term" value="F:zinc ion binding"/>
    <property type="evidence" value="ECO:0007669"/>
    <property type="project" value="UniProtKB-KW"/>
</dbReference>
<dbReference type="InterPro" id="IPR015967">
    <property type="entry name" value="Rcmb_RecR_Znf"/>
</dbReference>
<dbReference type="Proteomes" id="UP000283530">
    <property type="component" value="Unassembled WGS sequence"/>
</dbReference>
<keyword evidence="3" id="KW-0677">Repeat</keyword>
<feature type="region of interest" description="Disordered" evidence="10">
    <location>
        <begin position="720"/>
        <end position="764"/>
    </location>
</feature>
<evidence type="ECO:0000259" key="11">
    <source>
        <dbReference type="PROSITE" id="PS50016"/>
    </source>
</evidence>
<dbReference type="InterPro" id="IPR011016">
    <property type="entry name" value="Znf_RING-CH"/>
</dbReference>
<dbReference type="SUPFAM" id="SSF57903">
    <property type="entry name" value="FYVE/PHD zinc finger"/>
    <property type="match status" value="3"/>
</dbReference>
<dbReference type="PROSITE" id="PS01300">
    <property type="entry name" value="RECR"/>
    <property type="match status" value="1"/>
</dbReference>
<feature type="compositionally biased region" description="Basic and acidic residues" evidence="10">
    <location>
        <begin position="749"/>
        <end position="762"/>
    </location>
</feature>
<evidence type="ECO:0000256" key="1">
    <source>
        <dbReference type="ARBA" id="ARBA00004123"/>
    </source>
</evidence>
<keyword evidence="5" id="KW-0862">Zinc</keyword>
<evidence type="ECO:0000256" key="4">
    <source>
        <dbReference type="ARBA" id="ARBA00022771"/>
    </source>
</evidence>
<dbReference type="Gene3D" id="2.30.30.140">
    <property type="match status" value="1"/>
</dbReference>
<keyword evidence="6" id="KW-0805">Transcription regulation</keyword>
<dbReference type="PROSITE" id="PS01359">
    <property type="entry name" value="ZF_PHD_1"/>
    <property type="match status" value="1"/>
</dbReference>
<evidence type="ECO:0000259" key="12">
    <source>
        <dbReference type="PROSITE" id="PS50089"/>
    </source>
</evidence>
<evidence type="ECO:0000256" key="10">
    <source>
        <dbReference type="SAM" id="MobiDB-lite"/>
    </source>
</evidence>
<evidence type="ECO:0000256" key="8">
    <source>
        <dbReference type="ARBA" id="ARBA00023242"/>
    </source>
</evidence>
<dbReference type="STRING" id="337451.A0A443N5G0"/>
<sequence>MHGMAFHLACPITCKRICFCTLGFPEKLRSEKGKSSFLDEISRVGEFLTVDPWSFGPGERRTVQISVPRVAVDGYGGGDGEELESAQTKRAVFQRMAAVASLAAEELVRKLEAGGLKEDASGEAVEDHEGEDHASSTSKVMCRMCFSGESEGSNRAIRMLSCRLCNKKYHRKCLKSWAAFRDLFHWSSWVCPSCRICEVCRRVGDPNRFMFCKRCDDAYHCYCQQPPHKKITSGPFLCPKHTRCHGCGSAVSGSGFSTRWWLGYTFCDACGRLFAKGKYCPVCLKVYRDSESTPMVCCDVCQHWVHCQCDGISNEKYLQFQTDRNLHYKCAACRGDSYQVSDIDDAVEELWRRRDEADSNQIASLRAAAGLPSEEEIFSISPYSDDDENDLVMVKSDYGRPFRFCVKGLVEKATKNKKENDKKSRKTAKKHIKKKGYQVPLIGKTEAPQQNSERLNEAQLLVNGLEDKGPNNMKSYGTKGSEILSPHITSSSINYNDDSLEQTVLMDHSFIEDKDTKVGIVSSSKSHGLELEERNGNRISKTETMKGRKLVIHLAAKNRHTSNSPWSETSTCPKERDFVSASNGVKFESVTQFKSLKRGKTSSLMKLGKVKNSSKAPELDTKTIGGNAMKELESSAVESTSILPGRTERITTLAEPMAEATSRNEEVSLLKYAKRTFISLHGESHDSRLSPSVPASLLKDPKPLLKLKFKKPYFESQLSWATQSQEEKNSVKGQRSKRKRPSPSPGEVLFREDESGHAHGENSIDEDMDANWILKKLGKDAIGKRVEVHQSSDDTWYKGTVFDMIEDTSSMSVHFDDGRSRTLELGKQGVRFISQKQKHDGT</sequence>
<evidence type="ECO:0000256" key="5">
    <source>
        <dbReference type="ARBA" id="ARBA00022833"/>
    </source>
</evidence>
<feature type="domain" description="RING-CH-type" evidence="13">
    <location>
        <begin position="134"/>
        <end position="207"/>
    </location>
</feature>
<feature type="domain" description="PHD-type" evidence="11">
    <location>
        <begin position="277"/>
        <end position="336"/>
    </location>
</feature>
<feature type="domain" description="PHD-type" evidence="11">
    <location>
        <begin position="139"/>
        <end position="197"/>
    </location>
</feature>
<dbReference type="PANTHER" id="PTHR45888:SF4">
    <property type="entry name" value="PHD FINGER PROTEIN 10"/>
    <property type="match status" value="1"/>
</dbReference>
<feature type="domain" description="RING-type" evidence="12">
    <location>
        <begin position="142"/>
        <end position="195"/>
    </location>
</feature>
<gene>
    <name evidence="14" type="ORF">CKAN_00206000</name>
</gene>